<dbReference type="STRING" id="118168.MC7420_5409"/>
<dbReference type="AlphaFoldDB" id="B4VPI9"/>
<evidence type="ECO:0000313" key="1">
    <source>
        <dbReference type="EMBL" id="EDX75975.1"/>
    </source>
</evidence>
<protein>
    <submittedName>
        <fullName evidence="1">Uncharacterized protein</fullName>
    </submittedName>
</protein>
<dbReference type="EMBL" id="DS989847">
    <property type="protein sequence ID" value="EDX75975.1"/>
    <property type="molecule type" value="Genomic_DNA"/>
</dbReference>
<dbReference type="Proteomes" id="UP000003835">
    <property type="component" value="Unassembled WGS sequence"/>
</dbReference>
<accession>B4VPI9</accession>
<name>B4VPI9_9CYAN</name>
<keyword evidence="2" id="KW-1185">Reference proteome</keyword>
<dbReference type="HOGENOM" id="CLU_3287972_0_0_3"/>
<organism evidence="1 2">
    <name type="scientific">Coleofasciculus chthonoplastes PCC 7420</name>
    <dbReference type="NCBI Taxonomy" id="118168"/>
    <lineage>
        <taxon>Bacteria</taxon>
        <taxon>Bacillati</taxon>
        <taxon>Cyanobacteriota</taxon>
        <taxon>Cyanophyceae</taxon>
        <taxon>Coleofasciculales</taxon>
        <taxon>Coleofasciculaceae</taxon>
        <taxon>Coleofasciculus</taxon>
    </lineage>
</organism>
<sequence>MWREGGFYWGLSMECIDCSLNCSYWRCTGFIPIATELASD</sequence>
<evidence type="ECO:0000313" key="2">
    <source>
        <dbReference type="Proteomes" id="UP000003835"/>
    </source>
</evidence>
<gene>
    <name evidence="1" type="ORF">MC7420_5409</name>
</gene>
<proteinExistence type="predicted"/>
<reference evidence="1 2" key="1">
    <citation type="submission" date="2008-07" db="EMBL/GenBank/DDBJ databases">
        <authorList>
            <person name="Tandeau de Marsac N."/>
            <person name="Ferriera S."/>
            <person name="Johnson J."/>
            <person name="Kravitz S."/>
            <person name="Beeson K."/>
            <person name="Sutton G."/>
            <person name="Rogers Y.-H."/>
            <person name="Friedman R."/>
            <person name="Frazier M."/>
            <person name="Venter J.C."/>
        </authorList>
    </citation>
    <scope>NUCLEOTIDE SEQUENCE [LARGE SCALE GENOMIC DNA]</scope>
    <source>
        <strain evidence="1 2">PCC 7420</strain>
    </source>
</reference>